<keyword evidence="6" id="KW-1185">Reference proteome</keyword>
<feature type="site" description="Important for substrate specificity" evidence="4">
    <location>
        <position position="15"/>
    </location>
</feature>
<dbReference type="GO" id="GO:0005737">
    <property type="term" value="C:cytoplasm"/>
    <property type="evidence" value="ECO:0007669"/>
    <property type="project" value="UniProtKB-SubCell"/>
</dbReference>
<name>A0A7Z0VKZ0_9GAMM</name>
<dbReference type="AlphaFoldDB" id="A0A7Z0VKZ0"/>
<protein>
    <recommendedName>
        <fullName evidence="4">dTTP/UTP pyrophosphatase</fullName>
        <shortName evidence="4">dTTPase/UTPase</shortName>
        <ecNumber evidence="4">3.6.1.9</ecNumber>
    </recommendedName>
    <alternativeName>
        <fullName evidence="4">Nucleoside triphosphate pyrophosphatase</fullName>
    </alternativeName>
    <alternativeName>
        <fullName evidence="4">Nucleotide pyrophosphatase</fullName>
        <shortName evidence="4">Nucleotide PPase</shortName>
    </alternativeName>
</protein>
<evidence type="ECO:0000256" key="4">
    <source>
        <dbReference type="HAMAP-Rule" id="MF_00528"/>
    </source>
</evidence>
<gene>
    <name evidence="5" type="primary">yhdE</name>
    <name evidence="5" type="ORF">CODIS_21850</name>
</gene>
<dbReference type="EMBL" id="MARB01000011">
    <property type="protein sequence ID" value="ODJ87480.1"/>
    <property type="molecule type" value="Genomic_DNA"/>
</dbReference>
<dbReference type="CDD" id="cd00555">
    <property type="entry name" value="Maf"/>
    <property type="match status" value="1"/>
</dbReference>
<comment type="function">
    <text evidence="4">Nucleoside triphosphate pyrophosphatase that hydrolyzes dTTP and UTP. May have a dual role in cell division arrest and in preventing the incorporation of modified nucleotides into cellular nucleic acids.</text>
</comment>
<comment type="cofactor">
    <cofactor evidence="1 4">
        <name>a divalent metal cation</name>
        <dbReference type="ChEBI" id="CHEBI:60240"/>
    </cofactor>
</comment>
<reference evidence="5 6" key="1">
    <citation type="submission" date="2016-06" db="EMBL/GenBank/DDBJ databases">
        <title>Genome sequence of endosymbiont of Candidatus Endolucinida thiodiazotropha.</title>
        <authorList>
            <person name="Poehlein A."/>
            <person name="Koenig S."/>
            <person name="Heiden S.E."/>
            <person name="Thuermer A."/>
            <person name="Voget S."/>
            <person name="Daniel R."/>
            <person name="Markert S."/>
            <person name="Gros O."/>
            <person name="Schweder T."/>
        </authorList>
    </citation>
    <scope>NUCLEOTIDE SEQUENCE [LARGE SCALE GENOMIC DNA]</scope>
    <source>
        <strain evidence="5 6">COS</strain>
    </source>
</reference>
<dbReference type="EC" id="3.6.1.9" evidence="4"/>
<evidence type="ECO:0000313" key="6">
    <source>
        <dbReference type="Proteomes" id="UP000094769"/>
    </source>
</evidence>
<keyword evidence="4" id="KW-0963">Cytoplasm</keyword>
<dbReference type="NCBIfam" id="TIGR00172">
    <property type="entry name" value="maf"/>
    <property type="match status" value="1"/>
</dbReference>
<dbReference type="RefSeq" id="WP_069124788.1">
    <property type="nucleotide sequence ID" value="NZ_MARB01000011.1"/>
</dbReference>
<accession>A0A7Z0VKZ0</accession>
<organism evidence="5 6">
    <name type="scientific">Candidatus Thiodiazotropha endolucinida</name>
    <dbReference type="NCBI Taxonomy" id="1655433"/>
    <lineage>
        <taxon>Bacteria</taxon>
        <taxon>Pseudomonadati</taxon>
        <taxon>Pseudomonadota</taxon>
        <taxon>Gammaproteobacteria</taxon>
        <taxon>Chromatiales</taxon>
        <taxon>Sedimenticolaceae</taxon>
        <taxon>Candidatus Thiodiazotropha</taxon>
    </lineage>
</organism>
<keyword evidence="2 4" id="KW-0378">Hydrolase</keyword>
<dbReference type="InterPro" id="IPR003697">
    <property type="entry name" value="Maf-like"/>
</dbReference>
<dbReference type="Pfam" id="PF02545">
    <property type="entry name" value="Maf"/>
    <property type="match status" value="1"/>
</dbReference>
<comment type="subcellular location">
    <subcellularLocation>
        <location evidence="4">Cytoplasm</location>
    </subcellularLocation>
</comment>
<evidence type="ECO:0000256" key="1">
    <source>
        <dbReference type="ARBA" id="ARBA00001968"/>
    </source>
</evidence>
<comment type="similarity">
    <text evidence="4">Belongs to the Maf family. YhdE subfamily.</text>
</comment>
<dbReference type="InterPro" id="IPR029001">
    <property type="entry name" value="ITPase-like_fam"/>
</dbReference>
<comment type="catalytic activity">
    <reaction evidence="4">
        <text>UTP + H2O = UMP + diphosphate + H(+)</text>
        <dbReference type="Rhea" id="RHEA:29395"/>
        <dbReference type="ChEBI" id="CHEBI:15377"/>
        <dbReference type="ChEBI" id="CHEBI:15378"/>
        <dbReference type="ChEBI" id="CHEBI:33019"/>
        <dbReference type="ChEBI" id="CHEBI:46398"/>
        <dbReference type="ChEBI" id="CHEBI:57865"/>
        <dbReference type="EC" id="3.6.1.9"/>
    </reaction>
</comment>
<comment type="caution">
    <text evidence="4">Lacks conserved residue(s) required for the propagation of feature annotation.</text>
</comment>
<proteinExistence type="inferred from homology"/>
<keyword evidence="3 4" id="KW-0546">Nucleotide metabolism</keyword>
<dbReference type="Gene3D" id="3.90.950.10">
    <property type="match status" value="1"/>
</dbReference>
<dbReference type="SUPFAM" id="SSF52972">
    <property type="entry name" value="ITPase-like"/>
    <property type="match status" value="1"/>
</dbReference>
<dbReference type="HAMAP" id="MF_00528">
    <property type="entry name" value="Maf"/>
    <property type="match status" value="1"/>
</dbReference>
<feature type="site" description="Important for substrate specificity" evidence="4">
    <location>
        <position position="76"/>
    </location>
</feature>
<comment type="catalytic activity">
    <reaction evidence="4">
        <text>dTTP + H2O = dTMP + diphosphate + H(+)</text>
        <dbReference type="Rhea" id="RHEA:28534"/>
        <dbReference type="ChEBI" id="CHEBI:15377"/>
        <dbReference type="ChEBI" id="CHEBI:15378"/>
        <dbReference type="ChEBI" id="CHEBI:33019"/>
        <dbReference type="ChEBI" id="CHEBI:37568"/>
        <dbReference type="ChEBI" id="CHEBI:63528"/>
        <dbReference type="EC" id="3.6.1.9"/>
    </reaction>
</comment>
<dbReference type="GO" id="GO:0009117">
    <property type="term" value="P:nucleotide metabolic process"/>
    <property type="evidence" value="ECO:0007669"/>
    <property type="project" value="UniProtKB-KW"/>
</dbReference>
<feature type="active site" description="Proton acceptor" evidence="4">
    <location>
        <position position="75"/>
    </location>
</feature>
<dbReference type="OrthoDB" id="9807767at2"/>
<dbReference type="PANTHER" id="PTHR43213">
    <property type="entry name" value="BIFUNCTIONAL DTTP/UTP PYROPHOSPHATASE/METHYLTRANSFERASE PROTEIN-RELATED"/>
    <property type="match status" value="1"/>
</dbReference>
<dbReference type="PANTHER" id="PTHR43213:SF5">
    <property type="entry name" value="BIFUNCTIONAL DTTP_UTP PYROPHOSPHATASE_METHYLTRANSFERASE PROTEIN-RELATED"/>
    <property type="match status" value="1"/>
</dbReference>
<dbReference type="PIRSF" id="PIRSF006305">
    <property type="entry name" value="Maf"/>
    <property type="match status" value="1"/>
</dbReference>
<dbReference type="GO" id="GO:0047429">
    <property type="term" value="F:nucleoside triphosphate diphosphatase activity"/>
    <property type="evidence" value="ECO:0007669"/>
    <property type="project" value="UniProtKB-EC"/>
</dbReference>
<comment type="caution">
    <text evidence="5">The sequence shown here is derived from an EMBL/GenBank/DDBJ whole genome shotgun (WGS) entry which is preliminary data.</text>
</comment>
<sequence length="203" mass="22244">MKENPVIYLASRSPRRRALLNQIGISHALLEIDIDEQQRPDEEPIAYVLRLAREKAEAGAGLVAGGESLPVLAADTSVVIENRVLGKPMDRDHGLWMLKQLSGRTHQVYTAVALDWRGIEMELSHSEVSFRVLSEAEMAAYWATGEPADKAGGYAIQGVGARFIGMLHGSYSGVMGLPLFETAELLSRNGIQFDNENKSVIDV</sequence>
<evidence type="ECO:0000256" key="2">
    <source>
        <dbReference type="ARBA" id="ARBA00022801"/>
    </source>
</evidence>
<evidence type="ECO:0000313" key="5">
    <source>
        <dbReference type="EMBL" id="ODJ87480.1"/>
    </source>
</evidence>
<dbReference type="Proteomes" id="UP000094769">
    <property type="component" value="Unassembled WGS sequence"/>
</dbReference>
<evidence type="ECO:0000256" key="3">
    <source>
        <dbReference type="ARBA" id="ARBA00023080"/>
    </source>
</evidence>
<feature type="site" description="Important for substrate specificity" evidence="4">
    <location>
        <position position="157"/>
    </location>
</feature>